<dbReference type="InterPro" id="IPR000305">
    <property type="entry name" value="GIY-YIG_endonuc"/>
</dbReference>
<name>A0A2L1K2K8_9PEZI</name>
<keyword evidence="2" id="KW-0496">Mitochondrion</keyword>
<reference evidence="2" key="1">
    <citation type="submission" date="2017-11" db="EMBL/GenBank/DDBJ databases">
        <authorList>
            <person name="Han C.G."/>
        </authorList>
    </citation>
    <scope>NUCLEOTIDE SEQUENCE</scope>
</reference>
<dbReference type="RefSeq" id="YP_009469556.1">
    <property type="nucleotide sequence ID" value="NC_037198.1"/>
</dbReference>
<proteinExistence type="predicted"/>
<evidence type="ECO:0000313" key="2">
    <source>
        <dbReference type="EMBL" id="AVE15066.1"/>
    </source>
</evidence>
<evidence type="ECO:0000259" key="1">
    <source>
        <dbReference type="PROSITE" id="PS50164"/>
    </source>
</evidence>
<protein>
    <recommendedName>
        <fullName evidence="1">GIY-YIG domain-containing protein</fullName>
    </recommendedName>
</protein>
<dbReference type="Pfam" id="PF01541">
    <property type="entry name" value="GIY-YIG"/>
    <property type="match status" value="1"/>
</dbReference>
<dbReference type="PROSITE" id="PS50164">
    <property type="entry name" value="GIY_YIG"/>
    <property type="match status" value="1"/>
</dbReference>
<dbReference type="SUPFAM" id="SSF82771">
    <property type="entry name" value="GIY-YIG endonuclease"/>
    <property type="match status" value="1"/>
</dbReference>
<dbReference type="NCBIfam" id="TIGR01453">
    <property type="entry name" value="grpIintron_endo"/>
    <property type="match status" value="1"/>
</dbReference>
<dbReference type="SMART" id="SM00465">
    <property type="entry name" value="GIYc"/>
    <property type="match status" value="1"/>
</dbReference>
<dbReference type="Gene3D" id="3.40.1440.10">
    <property type="entry name" value="GIY-YIG endonuclease"/>
    <property type="match status" value="1"/>
</dbReference>
<dbReference type="EMBL" id="MG543071">
    <property type="protein sequence ID" value="AVE15066.1"/>
    <property type="molecule type" value="Genomic_DNA"/>
</dbReference>
<accession>A0A2L1K2K8</accession>
<feature type="domain" description="GIY-YIG" evidence="1">
    <location>
        <begin position="11"/>
        <end position="109"/>
    </location>
</feature>
<sequence length="159" mass="18528">MIKGDNKSLPQSPGIYAYRSKLDKSKVYIGSAINIAQRFRQHRYRCSIYKSNNSKFYNLVIKHGWGNIEFAIIEKVDFPLHNIEVTINKKILLDREQYYLDKLIPSLNINKSATSILGYKHTRESIIKFSSSRVVRYYGKRVISKPRVKVSKETIAKLK</sequence>
<geneLocation type="mitochondrion" evidence="2"/>
<dbReference type="GeneID" id="36276730"/>
<dbReference type="AlphaFoldDB" id="A0A2L1K2K8"/>
<dbReference type="GO" id="GO:0004519">
    <property type="term" value="F:endonuclease activity"/>
    <property type="evidence" value="ECO:0007669"/>
    <property type="project" value="InterPro"/>
</dbReference>
<dbReference type="InterPro" id="IPR006350">
    <property type="entry name" value="Intron_endoG1"/>
</dbReference>
<organism evidence="2">
    <name type="scientific">Pseudocercospora mori</name>
    <dbReference type="NCBI Taxonomy" id="1341201"/>
    <lineage>
        <taxon>Eukaryota</taxon>
        <taxon>Fungi</taxon>
        <taxon>Dikarya</taxon>
        <taxon>Ascomycota</taxon>
        <taxon>Pezizomycotina</taxon>
        <taxon>Dothideomycetes</taxon>
        <taxon>Dothideomycetidae</taxon>
        <taxon>Mycosphaerellales</taxon>
        <taxon>Mycosphaerellaceae</taxon>
        <taxon>Pseudocercospora</taxon>
    </lineage>
</organism>
<gene>
    <name evidence="2" type="primary">orf159</name>
</gene>
<dbReference type="InterPro" id="IPR035901">
    <property type="entry name" value="GIY-YIG_endonuc_sf"/>
</dbReference>